<dbReference type="InterPro" id="IPR003594">
    <property type="entry name" value="HATPase_dom"/>
</dbReference>
<dbReference type="EMBL" id="JAJEWP010000003">
    <property type="protein sequence ID" value="MCC2617210.1"/>
    <property type="molecule type" value="Genomic_DNA"/>
</dbReference>
<name>A0ABS8G9J0_9ALTE</name>
<keyword evidence="11" id="KW-1185">Reference proteome</keyword>
<dbReference type="GO" id="GO:0016301">
    <property type="term" value="F:kinase activity"/>
    <property type="evidence" value="ECO:0007669"/>
    <property type="project" value="UniProtKB-KW"/>
</dbReference>
<accession>A0ABS8G9J0</accession>
<keyword evidence="7" id="KW-0812">Transmembrane</keyword>
<dbReference type="RefSeq" id="WP_229161170.1">
    <property type="nucleotide sequence ID" value="NZ_JAJEWP010000003.1"/>
</dbReference>
<dbReference type="PROSITE" id="PS50109">
    <property type="entry name" value="HIS_KIN"/>
    <property type="match status" value="1"/>
</dbReference>
<dbReference type="Gene3D" id="1.10.287.130">
    <property type="match status" value="1"/>
</dbReference>
<dbReference type="SMART" id="SM00387">
    <property type="entry name" value="HATPase_c"/>
    <property type="match status" value="1"/>
</dbReference>
<dbReference type="Proteomes" id="UP001520878">
    <property type="component" value="Unassembled WGS sequence"/>
</dbReference>
<comment type="catalytic activity">
    <reaction evidence="1">
        <text>ATP + protein L-histidine = ADP + protein N-phospho-L-histidine.</text>
        <dbReference type="EC" id="2.7.13.3"/>
    </reaction>
</comment>
<dbReference type="SUPFAM" id="SSF55874">
    <property type="entry name" value="ATPase domain of HSP90 chaperone/DNA topoisomerase II/histidine kinase"/>
    <property type="match status" value="1"/>
</dbReference>
<dbReference type="EC" id="2.7.13.3" evidence="3"/>
<evidence type="ECO:0000313" key="10">
    <source>
        <dbReference type="EMBL" id="MCC2617210.1"/>
    </source>
</evidence>
<organism evidence="10 11">
    <name type="scientific">Fluctibacter halophilus</name>
    <dbReference type="NCBI Taxonomy" id="226011"/>
    <lineage>
        <taxon>Bacteria</taxon>
        <taxon>Pseudomonadati</taxon>
        <taxon>Pseudomonadota</taxon>
        <taxon>Gammaproteobacteria</taxon>
        <taxon>Alteromonadales</taxon>
        <taxon>Alteromonadaceae</taxon>
        <taxon>Fluctibacter</taxon>
    </lineage>
</organism>
<dbReference type="InterPro" id="IPR036890">
    <property type="entry name" value="HATPase_C_sf"/>
</dbReference>
<dbReference type="InterPro" id="IPR036097">
    <property type="entry name" value="HisK_dim/P_sf"/>
</dbReference>
<dbReference type="PRINTS" id="PR00344">
    <property type="entry name" value="BCTRLSENSOR"/>
</dbReference>
<proteinExistence type="predicted"/>
<comment type="subcellular location">
    <subcellularLocation>
        <location evidence="2">Membrane</location>
    </subcellularLocation>
</comment>
<dbReference type="InterPro" id="IPR005467">
    <property type="entry name" value="His_kinase_dom"/>
</dbReference>
<evidence type="ECO:0000256" key="1">
    <source>
        <dbReference type="ARBA" id="ARBA00000085"/>
    </source>
</evidence>
<dbReference type="CDD" id="cd00075">
    <property type="entry name" value="HATPase"/>
    <property type="match status" value="1"/>
</dbReference>
<evidence type="ECO:0000259" key="8">
    <source>
        <dbReference type="PROSITE" id="PS50109"/>
    </source>
</evidence>
<dbReference type="SMART" id="SM00304">
    <property type="entry name" value="HAMP"/>
    <property type="match status" value="1"/>
</dbReference>
<dbReference type="PANTHER" id="PTHR43547:SF2">
    <property type="entry name" value="HYBRID SIGNAL TRANSDUCTION HISTIDINE KINASE C"/>
    <property type="match status" value="1"/>
</dbReference>
<dbReference type="SMART" id="SM00388">
    <property type="entry name" value="HisKA"/>
    <property type="match status" value="1"/>
</dbReference>
<comment type="caution">
    <text evidence="10">The sequence shown here is derived from an EMBL/GenBank/DDBJ whole genome shotgun (WGS) entry which is preliminary data.</text>
</comment>
<protein>
    <recommendedName>
        <fullName evidence="3">histidine kinase</fullName>
        <ecNumber evidence="3">2.7.13.3</ecNumber>
    </recommendedName>
</protein>
<reference evidence="10 11" key="1">
    <citation type="submission" date="2021-10" db="EMBL/GenBank/DDBJ databases">
        <title>Draft genome of Aestuariibacter halophilus JC2043.</title>
        <authorList>
            <person name="Emsley S.A."/>
            <person name="Pfannmuller K.M."/>
            <person name="Ushijima B."/>
            <person name="Saw J.H."/>
            <person name="Videau P."/>
        </authorList>
    </citation>
    <scope>NUCLEOTIDE SEQUENCE [LARGE SCALE GENOMIC DNA]</scope>
    <source>
        <strain evidence="10 11">JC2043</strain>
    </source>
</reference>
<dbReference type="InterPro" id="IPR003660">
    <property type="entry name" value="HAMP_dom"/>
</dbReference>
<dbReference type="Gene3D" id="3.30.565.10">
    <property type="entry name" value="Histidine kinase-like ATPase, C-terminal domain"/>
    <property type="match status" value="1"/>
</dbReference>
<dbReference type="PROSITE" id="PS50885">
    <property type="entry name" value="HAMP"/>
    <property type="match status" value="1"/>
</dbReference>
<dbReference type="InterPro" id="IPR004358">
    <property type="entry name" value="Sig_transdc_His_kin-like_C"/>
</dbReference>
<dbReference type="Pfam" id="PF00512">
    <property type="entry name" value="HisKA"/>
    <property type="match status" value="1"/>
</dbReference>
<keyword evidence="7" id="KW-0472">Membrane</keyword>
<evidence type="ECO:0000256" key="5">
    <source>
        <dbReference type="ARBA" id="ARBA00022679"/>
    </source>
</evidence>
<dbReference type="InterPro" id="IPR003661">
    <property type="entry name" value="HisK_dim/P_dom"/>
</dbReference>
<feature type="domain" description="Histidine kinase" evidence="8">
    <location>
        <begin position="273"/>
        <end position="492"/>
    </location>
</feature>
<dbReference type="Pfam" id="PF02518">
    <property type="entry name" value="HATPase_c"/>
    <property type="match status" value="1"/>
</dbReference>
<evidence type="ECO:0000313" key="11">
    <source>
        <dbReference type="Proteomes" id="UP001520878"/>
    </source>
</evidence>
<evidence type="ECO:0000256" key="3">
    <source>
        <dbReference type="ARBA" id="ARBA00012438"/>
    </source>
</evidence>
<dbReference type="CDD" id="cd00082">
    <property type="entry name" value="HisKA"/>
    <property type="match status" value="1"/>
</dbReference>
<dbReference type="PANTHER" id="PTHR43547">
    <property type="entry name" value="TWO-COMPONENT HISTIDINE KINASE"/>
    <property type="match status" value="1"/>
</dbReference>
<keyword evidence="6 10" id="KW-0418">Kinase</keyword>
<gene>
    <name evidence="10" type="ORF">LJ739_13230</name>
</gene>
<feature type="domain" description="HAMP" evidence="9">
    <location>
        <begin position="199"/>
        <end position="258"/>
    </location>
</feature>
<evidence type="ECO:0000259" key="9">
    <source>
        <dbReference type="PROSITE" id="PS50885"/>
    </source>
</evidence>
<sequence length="494" mass="55238">MKLRFYQRLALVLVVAFTFIVGVLYAISSCLQTQTYDEAQQRLHVSLAAHLVDDNPLLKDGVYHYEALKNLFHTLMILGPGFEFYFLSPQGDILTYSAKPGDVVRDSVSLAPINTLIGTPQGMPVYGDDPRQLHGQKVFSAAPVYQGEQLQGYLYVIIGSQQYDSILSGTRVSHGWQQWLLVFGGSAVFLLVCLLVLFRWLTAPLRQLNDAMEQASAEGFAGRTHRQLIPWQRDSHHEVHRLGCAFNDLLSRLDEQFSALQQVDEQRRALLADLSHDLRTPLASLQGYIETLSIRGNNLTEQERNQFVDICLRHANNLKRLIDQIFELAYLEGGQVTLNRETFPIAELVQDVVAKFALLAEQKGITLRVAPDASDTVVFADIGKLERVLTNLIDNALRHTPRGGEVCLHLTANERSMRIDIRDNGVGISDNEIAFIFDARYQAANHKTDNALHAGLGLAICRNLISLLEGTLRVESELGKGTCFSFDVPRAQTL</sequence>
<keyword evidence="7" id="KW-1133">Transmembrane helix</keyword>
<dbReference type="Gene3D" id="6.10.340.10">
    <property type="match status" value="1"/>
</dbReference>
<evidence type="ECO:0000256" key="4">
    <source>
        <dbReference type="ARBA" id="ARBA00022553"/>
    </source>
</evidence>
<evidence type="ECO:0000256" key="6">
    <source>
        <dbReference type="ARBA" id="ARBA00022777"/>
    </source>
</evidence>
<dbReference type="PROSITE" id="PS51257">
    <property type="entry name" value="PROKAR_LIPOPROTEIN"/>
    <property type="match status" value="1"/>
</dbReference>
<evidence type="ECO:0000256" key="7">
    <source>
        <dbReference type="SAM" id="Phobius"/>
    </source>
</evidence>
<keyword evidence="5" id="KW-0808">Transferase</keyword>
<evidence type="ECO:0000256" key="2">
    <source>
        <dbReference type="ARBA" id="ARBA00004370"/>
    </source>
</evidence>
<dbReference type="SUPFAM" id="SSF47384">
    <property type="entry name" value="Homodimeric domain of signal transducing histidine kinase"/>
    <property type="match status" value="1"/>
</dbReference>
<feature type="transmembrane region" description="Helical" evidence="7">
    <location>
        <begin position="179"/>
        <end position="198"/>
    </location>
</feature>
<keyword evidence="4" id="KW-0597">Phosphoprotein</keyword>